<dbReference type="Proteomes" id="UP001589575">
    <property type="component" value="Unassembled WGS sequence"/>
</dbReference>
<accession>A0ABV5FUT3</accession>
<feature type="region of interest" description="Disordered" evidence="1">
    <location>
        <begin position="1"/>
        <end position="61"/>
    </location>
</feature>
<keyword evidence="3" id="KW-1185">Reference proteome</keyword>
<evidence type="ECO:0000313" key="3">
    <source>
        <dbReference type="Proteomes" id="UP001589575"/>
    </source>
</evidence>
<organism evidence="2 3">
    <name type="scientific">Citricoccus parietis</name>
    <dbReference type="NCBI Taxonomy" id="592307"/>
    <lineage>
        <taxon>Bacteria</taxon>
        <taxon>Bacillati</taxon>
        <taxon>Actinomycetota</taxon>
        <taxon>Actinomycetes</taxon>
        <taxon>Micrococcales</taxon>
        <taxon>Micrococcaceae</taxon>
        <taxon>Citricoccus</taxon>
    </lineage>
</organism>
<proteinExistence type="predicted"/>
<protein>
    <submittedName>
        <fullName evidence="2">Uncharacterized protein</fullName>
    </submittedName>
</protein>
<reference evidence="2 3" key="1">
    <citation type="submission" date="2024-09" db="EMBL/GenBank/DDBJ databases">
        <authorList>
            <person name="Sun Q."/>
            <person name="Mori K."/>
        </authorList>
    </citation>
    <scope>NUCLEOTIDE SEQUENCE [LARGE SCALE GENOMIC DNA]</scope>
    <source>
        <strain evidence="2 3">CCM 7609</strain>
    </source>
</reference>
<evidence type="ECO:0000313" key="2">
    <source>
        <dbReference type="EMBL" id="MFB9070416.1"/>
    </source>
</evidence>
<dbReference type="EMBL" id="JBHMFI010000001">
    <property type="protein sequence ID" value="MFB9070416.1"/>
    <property type="molecule type" value="Genomic_DNA"/>
</dbReference>
<gene>
    <name evidence="2" type="ORF">ACFFX0_04110</name>
</gene>
<comment type="caution">
    <text evidence="2">The sequence shown here is derived from an EMBL/GenBank/DDBJ whole genome shotgun (WGS) entry which is preliminary data.</text>
</comment>
<name>A0ABV5FUT3_9MICC</name>
<sequence length="61" mass="6665">MTASPTASPAAGEQPPAWSCGPPWWMSPGPRQGPASRPARRSAPSASWARWTWWPPNPRSR</sequence>
<feature type="compositionally biased region" description="Low complexity" evidence="1">
    <location>
        <begin position="27"/>
        <end position="54"/>
    </location>
</feature>
<evidence type="ECO:0000256" key="1">
    <source>
        <dbReference type="SAM" id="MobiDB-lite"/>
    </source>
</evidence>